<proteinExistence type="predicted"/>
<dbReference type="AlphaFoldDB" id="A0AAV4C1G0"/>
<sequence length="110" mass="12349">MGAYERMHDLQIVTSFTVQFLSLNELGGMSYAPKFSINVIQLKLSTVSKVPETQPALSLRALDGSGPVGLLVYHTRQWQAEVPSDQVIGSPPNMSYHWDHTRHLNLEEKI</sequence>
<protein>
    <submittedName>
        <fullName evidence="1">Uncharacterized protein</fullName>
    </submittedName>
</protein>
<dbReference type="EMBL" id="BLXT01005820">
    <property type="protein sequence ID" value="GFO26344.1"/>
    <property type="molecule type" value="Genomic_DNA"/>
</dbReference>
<dbReference type="Proteomes" id="UP000735302">
    <property type="component" value="Unassembled WGS sequence"/>
</dbReference>
<evidence type="ECO:0000313" key="1">
    <source>
        <dbReference type="EMBL" id="GFO26344.1"/>
    </source>
</evidence>
<name>A0AAV4C1G0_9GAST</name>
<accession>A0AAV4C1G0</accession>
<comment type="caution">
    <text evidence="1">The sequence shown here is derived from an EMBL/GenBank/DDBJ whole genome shotgun (WGS) entry which is preliminary data.</text>
</comment>
<gene>
    <name evidence="1" type="ORF">PoB_005284900</name>
</gene>
<organism evidence="1 2">
    <name type="scientific">Plakobranchus ocellatus</name>
    <dbReference type="NCBI Taxonomy" id="259542"/>
    <lineage>
        <taxon>Eukaryota</taxon>
        <taxon>Metazoa</taxon>
        <taxon>Spiralia</taxon>
        <taxon>Lophotrochozoa</taxon>
        <taxon>Mollusca</taxon>
        <taxon>Gastropoda</taxon>
        <taxon>Heterobranchia</taxon>
        <taxon>Euthyneura</taxon>
        <taxon>Panpulmonata</taxon>
        <taxon>Sacoglossa</taxon>
        <taxon>Placobranchoidea</taxon>
        <taxon>Plakobranchidae</taxon>
        <taxon>Plakobranchus</taxon>
    </lineage>
</organism>
<evidence type="ECO:0000313" key="2">
    <source>
        <dbReference type="Proteomes" id="UP000735302"/>
    </source>
</evidence>
<keyword evidence="2" id="KW-1185">Reference proteome</keyword>
<reference evidence="1 2" key="1">
    <citation type="journal article" date="2021" name="Elife">
        <title>Chloroplast acquisition without the gene transfer in kleptoplastic sea slugs, Plakobranchus ocellatus.</title>
        <authorList>
            <person name="Maeda T."/>
            <person name="Takahashi S."/>
            <person name="Yoshida T."/>
            <person name="Shimamura S."/>
            <person name="Takaki Y."/>
            <person name="Nagai Y."/>
            <person name="Toyoda A."/>
            <person name="Suzuki Y."/>
            <person name="Arimoto A."/>
            <person name="Ishii H."/>
            <person name="Satoh N."/>
            <person name="Nishiyama T."/>
            <person name="Hasebe M."/>
            <person name="Maruyama T."/>
            <person name="Minagawa J."/>
            <person name="Obokata J."/>
            <person name="Shigenobu S."/>
        </authorList>
    </citation>
    <scope>NUCLEOTIDE SEQUENCE [LARGE SCALE GENOMIC DNA]</scope>
</reference>